<keyword evidence="2" id="KW-1185">Reference proteome</keyword>
<protein>
    <submittedName>
        <fullName evidence="1">Uncharacterized protein</fullName>
    </submittedName>
</protein>
<evidence type="ECO:0000313" key="1">
    <source>
        <dbReference type="EMBL" id="CAJ16141.1"/>
    </source>
</evidence>
<dbReference type="PaxDb" id="5691-CAJ16141"/>
<dbReference type="GeneID" id="4357232"/>
<sequence length="121" mass="14308">MFLRLSCSFFFVVKGEKFSFHCECKCAWETDCPKCRINGNRENSPTCALKCYFFFKSKYAKVTLFSRWGVNIFGQILTYIYTHIRGDIDVCMKGRKDYFLHCYHEIQAILVQKPALFPLKK</sequence>
<evidence type="ECO:0000313" key="2">
    <source>
        <dbReference type="Proteomes" id="UP000008524"/>
    </source>
</evidence>
<dbReference type="KEGG" id="tbr:TB927.1.1570"/>
<dbReference type="InParanoid" id="Q4GZ62"/>
<dbReference type="AlphaFoldDB" id="Q4GZ62"/>
<dbReference type="RefSeq" id="XP_001218859.1">
    <property type="nucleotide sequence ID" value="XM_001218858.1"/>
</dbReference>
<dbReference type="Proteomes" id="UP000008524">
    <property type="component" value="Chromosome 1"/>
</dbReference>
<proteinExistence type="predicted"/>
<accession>Q4GZ62</accession>
<gene>
    <name evidence="1" type="ORF">TB927.1.1570</name>
</gene>
<dbReference type="EMBL" id="AL929603">
    <property type="protein sequence ID" value="CAJ16141.1"/>
    <property type="molecule type" value="Genomic_DNA"/>
</dbReference>
<organism evidence="1 2">
    <name type="scientific">Trypanosoma brucei brucei (strain 927/4 GUTat10.1)</name>
    <dbReference type="NCBI Taxonomy" id="185431"/>
    <lineage>
        <taxon>Eukaryota</taxon>
        <taxon>Discoba</taxon>
        <taxon>Euglenozoa</taxon>
        <taxon>Kinetoplastea</taxon>
        <taxon>Metakinetoplastina</taxon>
        <taxon>Trypanosomatida</taxon>
        <taxon>Trypanosomatidae</taxon>
        <taxon>Trypanosoma</taxon>
    </lineage>
</organism>
<reference evidence="1 2" key="1">
    <citation type="journal article" date="2003" name="Nucleic Acids Res.">
        <title>The DNA sequence of chromosome I of an African trypanosome: gene content, chromosome organisation, recombination and polymorphism.</title>
        <authorList>
            <person name="Hall N."/>
            <person name="Berriman M."/>
            <person name="Lennard N.J."/>
            <person name="Harris B.R."/>
            <person name="Hertz-Fowler C."/>
            <person name="Bart-Delabesse E.N."/>
            <person name="Gerrare C.S."/>
            <person name="Atkin R.J."/>
            <person name="Barron A.J."/>
            <person name="Bowman S."/>
            <person name="Bray-Allen S.P."/>
            <person name="Bringaud F."/>
            <person name="Clark L.N."/>
            <person name="Corton C.H."/>
            <person name="Cronin A."/>
            <person name="Davies R."/>
            <person name="Doggett J."/>
            <person name="Fraser A."/>
            <person name="Gruter E."/>
            <person name="Hall S."/>
            <person name="Harper A.D."/>
            <person name="Kay M.P."/>
            <person name="Leech V."/>
            <person name="Mayes R."/>
            <person name="Price C."/>
            <person name="Quail M.A."/>
            <person name="Rabbinowitch E."/>
            <person name="Reitter C."/>
            <person name="Rutherford K."/>
            <person name="Sasse J."/>
            <person name="Sharp S."/>
            <person name="Shownkeen R."/>
            <person name="Macleod A."/>
            <person name="Taylor S."/>
            <person name="Tweedie A."/>
            <person name="Turner C.M.R."/>
            <person name="Tait A."/>
            <person name="Gull K."/>
            <person name="Barrell B."/>
            <person name="Melville S.E."/>
        </authorList>
    </citation>
    <scope>NUCLEOTIDE SEQUENCE [LARGE SCALE GENOMIC DNA]</scope>
    <source>
        <strain evidence="1 2">927/4 GUTat10.1</strain>
    </source>
</reference>
<reference evidence="2" key="2">
    <citation type="journal article" date="2005" name="Science">
        <title>The genome of the African trypanosome Trypanosoma brucei.</title>
        <authorList>
            <person name="Berriman M."/>
            <person name="Ghedin E."/>
            <person name="Hertz-Fowler C."/>
            <person name="Blandin G."/>
            <person name="Renauld H."/>
            <person name="Bartholomeu D.C."/>
            <person name="Lennard N.J."/>
            <person name="Caler E."/>
            <person name="Hamlin N.E."/>
            <person name="Haas B."/>
            <person name="Bohme U."/>
            <person name="Hannick L."/>
            <person name="Aslett M.A."/>
            <person name="Shallom J."/>
            <person name="Marcello L."/>
            <person name="Hou L."/>
            <person name="Wickstead B."/>
            <person name="Alsmark U.C."/>
            <person name="Arrowsmith C."/>
            <person name="Atkin R.J."/>
            <person name="Barron A.J."/>
            <person name="Bringaud F."/>
            <person name="Brooks K."/>
            <person name="Carrington M."/>
            <person name="Cherevach I."/>
            <person name="Chillingworth T.J."/>
            <person name="Churcher C."/>
            <person name="Clark L.N."/>
            <person name="Corton C.H."/>
            <person name="Cronin A."/>
            <person name="Davies R.M."/>
            <person name="Doggett J."/>
            <person name="Djikeng A."/>
            <person name="Feldblyum T."/>
            <person name="Field M.C."/>
            <person name="Fraser A."/>
            <person name="Goodhead I."/>
            <person name="Hance Z."/>
            <person name="Harper D."/>
            <person name="Harris B.R."/>
            <person name="Hauser H."/>
            <person name="Hostetler J."/>
            <person name="Ivens A."/>
            <person name="Jagels K."/>
            <person name="Johnson D."/>
            <person name="Johnson J."/>
            <person name="Jones K."/>
            <person name="Kerhornou A.X."/>
            <person name="Koo H."/>
            <person name="Larke N."/>
            <person name="Landfear S."/>
            <person name="Larkin C."/>
            <person name="Leech V."/>
            <person name="Line A."/>
            <person name="Lord A."/>
            <person name="Macleod A."/>
            <person name="Mooney P.J."/>
            <person name="Moule S."/>
            <person name="Martin D.M."/>
            <person name="Morgan G.W."/>
            <person name="Mungall K."/>
            <person name="Norbertczak H."/>
            <person name="Ormond D."/>
            <person name="Pai G."/>
            <person name="Peacock C.S."/>
            <person name="Peterson J."/>
            <person name="Quail M.A."/>
            <person name="Rabbinowitsch E."/>
            <person name="Rajandream M.A."/>
            <person name="Reitter C."/>
            <person name="Salzberg S.L."/>
            <person name="Sanders M."/>
            <person name="Schobel S."/>
            <person name="Sharp S."/>
            <person name="Simmonds M."/>
            <person name="Simpson A.J."/>
            <person name="Tallon L."/>
            <person name="Turner C.M."/>
            <person name="Tait A."/>
            <person name="Tivey A.R."/>
            <person name="Van Aken S."/>
            <person name="Walker D."/>
            <person name="Wanless D."/>
            <person name="Wang S."/>
            <person name="White B."/>
            <person name="White O."/>
            <person name="Whitehead S."/>
            <person name="Woodward J."/>
            <person name="Wortman J."/>
            <person name="Adams M.D."/>
            <person name="Embley T.M."/>
            <person name="Gull K."/>
            <person name="Ullu E."/>
            <person name="Barry J.D."/>
            <person name="Fairlamb A.H."/>
            <person name="Opperdoes F."/>
            <person name="Barrell B.G."/>
            <person name="Donelson J.E."/>
            <person name="Hall N."/>
            <person name="Fraser C.M."/>
            <person name="Melville S.E."/>
            <person name="El-Sayed N.M."/>
        </authorList>
    </citation>
    <scope>NUCLEOTIDE SEQUENCE [LARGE SCALE GENOMIC DNA]</scope>
    <source>
        <strain evidence="2">927/4 GUTat10.1</strain>
    </source>
</reference>
<name>Q4GZ62_TRYB2</name>